<name>A0ABD3AQY1_9GENT</name>
<comment type="caution">
    <text evidence="2">The sequence shown here is derived from an EMBL/GenBank/DDBJ whole genome shotgun (WGS) entry which is preliminary data.</text>
</comment>
<proteinExistence type="predicted"/>
<sequence length="220" mass="23744">MQTKKKHDKDQTLVIQNAARKDDETIGNKEQANQKSVTAGGSVGQKLGKTVQIWQPKDTSHPIADSQDKGYEISASSQPNTLNQSNSFTVGIPENSPSAVPVIGPVSNPIQENEEKQADVDNNDNNNNDITDDDEEQNNQNNQDNEEDGAAGDAANGDNYGKPVEEIPNSNDLMLTISDDQAQVSDALQETCDQQEKTTCSDLDVADGVDIDVLIADSME</sequence>
<gene>
    <name evidence="2" type="ORF">ACH5RR_007099</name>
</gene>
<reference evidence="2 3" key="1">
    <citation type="submission" date="2024-11" db="EMBL/GenBank/DDBJ databases">
        <title>A near-complete genome assembly of Cinchona calisaya.</title>
        <authorList>
            <person name="Lian D.C."/>
            <person name="Zhao X.W."/>
            <person name="Wei L."/>
        </authorList>
    </citation>
    <scope>NUCLEOTIDE SEQUENCE [LARGE SCALE GENOMIC DNA]</scope>
    <source>
        <tissue evidence="2">Nenye</tissue>
    </source>
</reference>
<dbReference type="EMBL" id="JBJUIK010000003">
    <property type="protein sequence ID" value="KAL3533578.1"/>
    <property type="molecule type" value="Genomic_DNA"/>
</dbReference>
<dbReference type="AlphaFoldDB" id="A0ABD3AQY1"/>
<evidence type="ECO:0000313" key="3">
    <source>
        <dbReference type="Proteomes" id="UP001630127"/>
    </source>
</evidence>
<keyword evidence="3" id="KW-1185">Reference proteome</keyword>
<protein>
    <submittedName>
        <fullName evidence="2">Uncharacterized protein</fullName>
    </submittedName>
</protein>
<accession>A0ABD3AQY1</accession>
<evidence type="ECO:0000313" key="2">
    <source>
        <dbReference type="EMBL" id="KAL3533578.1"/>
    </source>
</evidence>
<dbReference type="Proteomes" id="UP001630127">
    <property type="component" value="Unassembled WGS sequence"/>
</dbReference>
<feature type="compositionally biased region" description="Polar residues" evidence="1">
    <location>
        <begin position="74"/>
        <end position="89"/>
    </location>
</feature>
<feature type="compositionally biased region" description="Polar residues" evidence="1">
    <location>
        <begin position="28"/>
        <end position="39"/>
    </location>
</feature>
<evidence type="ECO:0000256" key="1">
    <source>
        <dbReference type="SAM" id="MobiDB-lite"/>
    </source>
</evidence>
<organism evidence="2 3">
    <name type="scientific">Cinchona calisaya</name>
    <dbReference type="NCBI Taxonomy" id="153742"/>
    <lineage>
        <taxon>Eukaryota</taxon>
        <taxon>Viridiplantae</taxon>
        <taxon>Streptophyta</taxon>
        <taxon>Embryophyta</taxon>
        <taxon>Tracheophyta</taxon>
        <taxon>Spermatophyta</taxon>
        <taxon>Magnoliopsida</taxon>
        <taxon>eudicotyledons</taxon>
        <taxon>Gunneridae</taxon>
        <taxon>Pentapetalae</taxon>
        <taxon>asterids</taxon>
        <taxon>lamiids</taxon>
        <taxon>Gentianales</taxon>
        <taxon>Rubiaceae</taxon>
        <taxon>Cinchonoideae</taxon>
        <taxon>Cinchoneae</taxon>
        <taxon>Cinchona</taxon>
    </lineage>
</organism>
<feature type="region of interest" description="Disordered" evidence="1">
    <location>
        <begin position="1"/>
        <end position="172"/>
    </location>
</feature>